<proteinExistence type="predicted"/>
<reference evidence="1" key="2">
    <citation type="submission" date="2020-11" db="EMBL/GenBank/DDBJ databases">
        <authorList>
            <person name="McCartney M.A."/>
            <person name="Auch B."/>
            <person name="Kono T."/>
            <person name="Mallez S."/>
            <person name="Becker A."/>
            <person name="Gohl D.M."/>
            <person name="Silverstein K.A.T."/>
            <person name="Koren S."/>
            <person name="Bechman K.B."/>
            <person name="Herman A."/>
            <person name="Abrahante J.E."/>
            <person name="Garbe J."/>
        </authorList>
    </citation>
    <scope>NUCLEOTIDE SEQUENCE</scope>
    <source>
        <strain evidence="1">Duluth1</strain>
        <tissue evidence="1">Whole animal</tissue>
    </source>
</reference>
<keyword evidence="2" id="KW-1185">Reference proteome</keyword>
<evidence type="ECO:0000313" key="1">
    <source>
        <dbReference type="EMBL" id="KAH3857870.1"/>
    </source>
</evidence>
<reference evidence="1" key="1">
    <citation type="journal article" date="2019" name="bioRxiv">
        <title>The Genome of the Zebra Mussel, Dreissena polymorpha: A Resource for Invasive Species Research.</title>
        <authorList>
            <person name="McCartney M.A."/>
            <person name="Auch B."/>
            <person name="Kono T."/>
            <person name="Mallez S."/>
            <person name="Zhang Y."/>
            <person name="Obille A."/>
            <person name="Becker A."/>
            <person name="Abrahante J.E."/>
            <person name="Garbe J."/>
            <person name="Badalamenti J.P."/>
            <person name="Herman A."/>
            <person name="Mangelson H."/>
            <person name="Liachko I."/>
            <person name="Sullivan S."/>
            <person name="Sone E.D."/>
            <person name="Koren S."/>
            <person name="Silverstein K.A.T."/>
            <person name="Beckman K.B."/>
            <person name="Gohl D.M."/>
        </authorList>
    </citation>
    <scope>NUCLEOTIDE SEQUENCE</scope>
    <source>
        <strain evidence="1">Duluth1</strain>
        <tissue evidence="1">Whole animal</tissue>
    </source>
</reference>
<comment type="caution">
    <text evidence="1">The sequence shown here is derived from an EMBL/GenBank/DDBJ whole genome shotgun (WGS) entry which is preliminary data.</text>
</comment>
<dbReference type="AlphaFoldDB" id="A0A9D4LG12"/>
<gene>
    <name evidence="1" type="ORF">DPMN_100485</name>
</gene>
<evidence type="ECO:0000313" key="2">
    <source>
        <dbReference type="Proteomes" id="UP000828390"/>
    </source>
</evidence>
<organism evidence="1 2">
    <name type="scientific">Dreissena polymorpha</name>
    <name type="common">Zebra mussel</name>
    <name type="synonym">Mytilus polymorpha</name>
    <dbReference type="NCBI Taxonomy" id="45954"/>
    <lineage>
        <taxon>Eukaryota</taxon>
        <taxon>Metazoa</taxon>
        <taxon>Spiralia</taxon>
        <taxon>Lophotrochozoa</taxon>
        <taxon>Mollusca</taxon>
        <taxon>Bivalvia</taxon>
        <taxon>Autobranchia</taxon>
        <taxon>Heteroconchia</taxon>
        <taxon>Euheterodonta</taxon>
        <taxon>Imparidentia</taxon>
        <taxon>Neoheterodontei</taxon>
        <taxon>Myida</taxon>
        <taxon>Dreissenoidea</taxon>
        <taxon>Dreissenidae</taxon>
        <taxon>Dreissena</taxon>
    </lineage>
</organism>
<dbReference type="Proteomes" id="UP000828390">
    <property type="component" value="Unassembled WGS sequence"/>
</dbReference>
<accession>A0A9D4LG12</accession>
<dbReference type="EMBL" id="JAIWYP010000003">
    <property type="protein sequence ID" value="KAH3857870.1"/>
    <property type="molecule type" value="Genomic_DNA"/>
</dbReference>
<sequence>MDLMQYSASVATDVSSHPHSLVRSFAIGLCDHETLRDFTAKIVARDHMRECAGYSETTLTTYGITRFVHFKPCTIFARYLSLYFITFSECFRVQYKSGRIKRPLQYSPRNEANETNRHVE</sequence>
<protein>
    <submittedName>
        <fullName evidence="1">Uncharacterized protein</fullName>
    </submittedName>
</protein>
<name>A0A9D4LG12_DREPO</name>